<dbReference type="EMBL" id="LDRV01000093">
    <property type="protein sequence ID" value="KTS09093.1"/>
    <property type="molecule type" value="Genomic_DNA"/>
</dbReference>
<organism evidence="1 2">
    <name type="scientific">Microbacterium testaceum</name>
    <name type="common">Aureobacterium testaceum</name>
    <name type="synonym">Brevibacterium testaceum</name>
    <dbReference type="NCBI Taxonomy" id="2033"/>
    <lineage>
        <taxon>Bacteria</taxon>
        <taxon>Bacillati</taxon>
        <taxon>Actinomycetota</taxon>
        <taxon>Actinomycetes</taxon>
        <taxon>Micrococcales</taxon>
        <taxon>Microbacteriaceae</taxon>
        <taxon>Microbacterium</taxon>
    </lineage>
</organism>
<proteinExistence type="predicted"/>
<gene>
    <name evidence="1" type="ORF">RSA3_14250</name>
</gene>
<reference evidence="1 2" key="1">
    <citation type="journal article" date="2016" name="Front. Microbiol.">
        <title>Genomic Resource of Rice Seed Associated Bacteria.</title>
        <authorList>
            <person name="Midha S."/>
            <person name="Bansal K."/>
            <person name="Sharma S."/>
            <person name="Kumar N."/>
            <person name="Patil P.P."/>
            <person name="Chaudhry V."/>
            <person name="Patil P.B."/>
        </authorList>
    </citation>
    <scope>NUCLEOTIDE SEQUENCE [LARGE SCALE GENOMIC DNA]</scope>
    <source>
        <strain evidence="1 2">RSA3</strain>
    </source>
</reference>
<name>A0A147F4T8_MICTE</name>
<evidence type="ECO:0000313" key="1">
    <source>
        <dbReference type="EMBL" id="KTS09093.1"/>
    </source>
</evidence>
<dbReference type="Proteomes" id="UP000072189">
    <property type="component" value="Unassembled WGS sequence"/>
</dbReference>
<evidence type="ECO:0000313" key="2">
    <source>
        <dbReference type="Proteomes" id="UP000072189"/>
    </source>
</evidence>
<dbReference type="PATRIC" id="fig|2033.7.peg.3687"/>
<dbReference type="AlphaFoldDB" id="A0A147F4T8"/>
<protein>
    <submittedName>
        <fullName evidence="1">Uncharacterized protein</fullName>
    </submittedName>
</protein>
<sequence>MDERRAEHLRREWAATSARIDKAQSDYPKCPCGQRVTALDKHGLCSKADVEHRRRRGDFSASKAKARTS</sequence>
<comment type="caution">
    <text evidence="1">The sequence shown here is derived from an EMBL/GenBank/DDBJ whole genome shotgun (WGS) entry which is preliminary data.</text>
</comment>
<accession>A0A147F4T8</accession>